<organism evidence="2">
    <name type="scientific">Palpitomonas bilix</name>
    <dbReference type="NCBI Taxonomy" id="652834"/>
    <lineage>
        <taxon>Eukaryota</taxon>
        <taxon>Eukaryota incertae sedis</taxon>
    </lineage>
</organism>
<proteinExistence type="predicted"/>
<protein>
    <submittedName>
        <fullName evidence="2">Uncharacterized protein</fullName>
    </submittedName>
</protein>
<dbReference type="EMBL" id="HBIB01010418">
    <property type="protein sequence ID" value="CAE0244485.1"/>
    <property type="molecule type" value="Transcribed_RNA"/>
</dbReference>
<keyword evidence="1" id="KW-0812">Transmembrane</keyword>
<dbReference type="AlphaFoldDB" id="A0A7S3D2H6"/>
<name>A0A7S3D2H6_9EUKA</name>
<feature type="transmembrane region" description="Helical" evidence="1">
    <location>
        <begin position="84"/>
        <end position="114"/>
    </location>
</feature>
<sequence length="165" mass="18259">MEWRQESKRSIRNELFVVAAATVAQVALTSFGFLYVASAFAAAVTLFPVCAVVYVGIQHGELTVDHTNPSDFCRSTRVFRRFTIVGWVAAALLHAAALHFVTAGLCAVCTAYIFRLEGYRWNIEYDETEVLKSISTDRKHIIIQAMLSTLSFFSAVISVLSSLSL</sequence>
<accession>A0A7S3D2H6</accession>
<dbReference type="GO" id="GO:0016192">
    <property type="term" value="P:vesicle-mediated transport"/>
    <property type="evidence" value="ECO:0007669"/>
    <property type="project" value="InterPro"/>
</dbReference>
<reference evidence="2" key="1">
    <citation type="submission" date="2021-01" db="EMBL/GenBank/DDBJ databases">
        <authorList>
            <person name="Corre E."/>
            <person name="Pelletier E."/>
            <person name="Niang G."/>
            <person name="Scheremetjew M."/>
            <person name="Finn R."/>
            <person name="Kale V."/>
            <person name="Holt S."/>
            <person name="Cochrane G."/>
            <person name="Meng A."/>
            <person name="Brown T."/>
            <person name="Cohen L."/>
        </authorList>
    </citation>
    <scope>NUCLEOTIDE SEQUENCE</scope>
    <source>
        <strain evidence="2">NIES-2562</strain>
    </source>
</reference>
<feature type="transmembrane region" description="Helical" evidence="1">
    <location>
        <begin position="39"/>
        <end position="57"/>
    </location>
</feature>
<dbReference type="InterPro" id="IPR003377">
    <property type="entry name" value="Cornichon"/>
</dbReference>
<keyword evidence="1" id="KW-0472">Membrane</keyword>
<feature type="transmembrane region" description="Helical" evidence="1">
    <location>
        <begin position="141"/>
        <end position="163"/>
    </location>
</feature>
<dbReference type="Pfam" id="PF03311">
    <property type="entry name" value="Cornichon"/>
    <property type="match status" value="1"/>
</dbReference>
<feature type="transmembrane region" description="Helical" evidence="1">
    <location>
        <begin position="15"/>
        <end position="33"/>
    </location>
</feature>
<keyword evidence="1" id="KW-1133">Transmembrane helix</keyword>
<evidence type="ECO:0000313" key="2">
    <source>
        <dbReference type="EMBL" id="CAE0244485.1"/>
    </source>
</evidence>
<gene>
    <name evidence="2" type="ORF">PBIL07802_LOCUS6660</name>
</gene>
<evidence type="ECO:0000256" key="1">
    <source>
        <dbReference type="SAM" id="Phobius"/>
    </source>
</evidence>